<reference evidence="1" key="2">
    <citation type="submission" date="2022-01" db="EMBL/GenBank/DDBJ databases">
        <authorList>
            <person name="Yamashiro T."/>
            <person name="Shiraishi A."/>
            <person name="Satake H."/>
            <person name="Nakayama K."/>
        </authorList>
    </citation>
    <scope>NUCLEOTIDE SEQUENCE</scope>
</reference>
<keyword evidence="2" id="KW-1185">Reference proteome</keyword>
<evidence type="ECO:0000313" key="1">
    <source>
        <dbReference type="EMBL" id="GJT42088.1"/>
    </source>
</evidence>
<dbReference type="EMBL" id="BQNB010015615">
    <property type="protein sequence ID" value="GJT42088.1"/>
    <property type="molecule type" value="Genomic_DNA"/>
</dbReference>
<protein>
    <submittedName>
        <fullName evidence="1">Uncharacterized protein</fullName>
    </submittedName>
</protein>
<organism evidence="1 2">
    <name type="scientific">Tanacetum coccineum</name>
    <dbReference type="NCBI Taxonomy" id="301880"/>
    <lineage>
        <taxon>Eukaryota</taxon>
        <taxon>Viridiplantae</taxon>
        <taxon>Streptophyta</taxon>
        <taxon>Embryophyta</taxon>
        <taxon>Tracheophyta</taxon>
        <taxon>Spermatophyta</taxon>
        <taxon>Magnoliopsida</taxon>
        <taxon>eudicotyledons</taxon>
        <taxon>Gunneridae</taxon>
        <taxon>Pentapetalae</taxon>
        <taxon>asterids</taxon>
        <taxon>campanulids</taxon>
        <taxon>Asterales</taxon>
        <taxon>Asteraceae</taxon>
        <taxon>Asteroideae</taxon>
        <taxon>Anthemideae</taxon>
        <taxon>Anthemidinae</taxon>
        <taxon>Tanacetum</taxon>
    </lineage>
</organism>
<sequence length="339" mass="36655">MWKETDLAATVKGQRAKRLLTRTLLVTSVKYRKMIIPCLIQVHALEASSAGLQEKVTAYEKFVDQLEKFQDDKIKEVNDKLEKLDADVVAMLTIAKCLNSTEYLSALRAAIGKAIEKGTQEGLSAGITHGIEGRTLTDIAAYNPSAEADYLTALHHLQSVNFSLLAEPKSNKDASTETIMNLLRLEDHLADRLGLTASQPRVNQLMVLIHHSLDHRVIGASACPLSARCFVTIRVQKIKENLANRVSALRNIFIPLSEPLSVTALTGTESTSAVVAAPAGTTTALLVTFASTSIVRPISTDDYEVVQVDGHGGGGTKDQIGGNNVDPFVSVDDVDLNLQ</sequence>
<accession>A0ABQ5DV27</accession>
<comment type="caution">
    <text evidence="1">The sequence shown here is derived from an EMBL/GenBank/DDBJ whole genome shotgun (WGS) entry which is preliminary data.</text>
</comment>
<gene>
    <name evidence="1" type="ORF">Tco_0941953</name>
</gene>
<evidence type="ECO:0000313" key="2">
    <source>
        <dbReference type="Proteomes" id="UP001151760"/>
    </source>
</evidence>
<proteinExistence type="predicted"/>
<name>A0ABQ5DV27_9ASTR</name>
<reference evidence="1" key="1">
    <citation type="journal article" date="2022" name="Int. J. Mol. Sci.">
        <title>Draft Genome of Tanacetum Coccineum: Genomic Comparison of Closely Related Tanacetum-Family Plants.</title>
        <authorList>
            <person name="Yamashiro T."/>
            <person name="Shiraishi A."/>
            <person name="Nakayama K."/>
            <person name="Satake H."/>
        </authorList>
    </citation>
    <scope>NUCLEOTIDE SEQUENCE</scope>
</reference>
<dbReference type="Proteomes" id="UP001151760">
    <property type="component" value="Unassembled WGS sequence"/>
</dbReference>